<protein>
    <submittedName>
        <fullName evidence="3">Chromosome 19 open reading frame 44</fullName>
    </submittedName>
</protein>
<dbReference type="InterPro" id="IPR040120">
    <property type="entry name" value="C19orf44-like"/>
</dbReference>
<feature type="region of interest" description="Disordered" evidence="1">
    <location>
        <begin position="161"/>
        <end position="279"/>
    </location>
</feature>
<reference evidence="3" key="2">
    <citation type="submission" date="2025-09" db="UniProtKB">
        <authorList>
            <consortium name="Ensembl"/>
        </authorList>
    </citation>
    <scope>IDENTIFICATION</scope>
</reference>
<evidence type="ECO:0000259" key="2">
    <source>
        <dbReference type="Pfam" id="PF15391"/>
    </source>
</evidence>
<dbReference type="Pfam" id="PF15391">
    <property type="entry name" value="DUF4614"/>
    <property type="match status" value="1"/>
</dbReference>
<feature type="compositionally biased region" description="Polar residues" evidence="1">
    <location>
        <begin position="266"/>
        <end position="279"/>
    </location>
</feature>
<dbReference type="Ensembl" id="ENSPCET00000017350.1">
    <property type="protein sequence ID" value="ENSPCEP00000016760.1"/>
    <property type="gene ID" value="ENSPCEG00000013176.1"/>
</dbReference>
<reference evidence="3" key="1">
    <citation type="submission" date="2025-08" db="UniProtKB">
        <authorList>
            <consortium name="Ensembl"/>
        </authorList>
    </citation>
    <scope>IDENTIFICATION</scope>
</reference>
<dbReference type="InterPro" id="IPR027884">
    <property type="entry name" value="DUF4614"/>
</dbReference>
<organism evidence="3 4">
    <name type="scientific">Pelusios castaneus</name>
    <name type="common">West African mud turtle</name>
    <dbReference type="NCBI Taxonomy" id="367368"/>
    <lineage>
        <taxon>Eukaryota</taxon>
        <taxon>Metazoa</taxon>
        <taxon>Chordata</taxon>
        <taxon>Craniata</taxon>
        <taxon>Vertebrata</taxon>
        <taxon>Euteleostomi</taxon>
        <taxon>Archelosauria</taxon>
        <taxon>Testudinata</taxon>
        <taxon>Testudines</taxon>
        <taxon>Pleurodira</taxon>
        <taxon>Pelomedusidae</taxon>
        <taxon>Pelusios</taxon>
    </lineage>
</organism>
<sequence length="587" mass="64748">RAAGRRPASNVPTDSYGDLSKGNAEMGETEKSKEQQRGIPRETQYNHCKFLKKKQHAQKTQLNQMENGAMQEGNKPIAKRTLATPSKGRSNAVLRKLAQIESKIMTRKVQMDLLDTEMDLESLDENYFSVRSSLEQSARDSSCLNKKDTINENVTLSKLHFKGKSSSQTTKKKVPVRTQLGLDSDEEEMKQLLGSSLEFSSENENQEDVTNYSKLGGKSASRTSFPPNKQSSWTNIFSAPLPLNRSSQKRISHRTNPQTPSPPSSNLPRLTSMLSQSSASVKDNFTEITSPRMSHISQSQVSLSEGSEIKSLDELFSKAADTEDATNIQMTINSNKDSEPNTFPGNNEQTPLEVVSALPSTNAASDGEIMTEAGISEHLSKTSTDHLSIRQASLGPEESSVHSEYSEDFEKSLSLPVSETADERSLSEMSVGCSNSSLYSRKELSPSLSSPQSNTKWHETGSRVTVKEMAVQTTDSPFTYHWSKRDGPAIFGPAVGCSYTDPVSIASHVTMDALEALTSHSPAVLALNDMLKQHLMLTQQFMETAHHLHFSLVESLEKETFHYHTLAEAKQVITLSRNQFTGSLPCV</sequence>
<keyword evidence="4" id="KW-1185">Reference proteome</keyword>
<feature type="domain" description="DUF4614" evidence="2">
    <location>
        <begin position="403"/>
        <end position="577"/>
    </location>
</feature>
<feature type="region of interest" description="Disordered" evidence="1">
    <location>
        <begin position="1"/>
        <end position="44"/>
    </location>
</feature>
<dbReference type="PANTHER" id="PTHR22409:SF2">
    <property type="entry name" value="CHROMOSOME 19 OPEN READING FRAME 44"/>
    <property type="match status" value="1"/>
</dbReference>
<dbReference type="Proteomes" id="UP000694393">
    <property type="component" value="Unplaced"/>
</dbReference>
<evidence type="ECO:0000313" key="4">
    <source>
        <dbReference type="Proteomes" id="UP000694393"/>
    </source>
</evidence>
<proteinExistence type="predicted"/>
<name>A0A8C8VLN3_9SAUR</name>
<feature type="compositionally biased region" description="Polar residues" evidence="1">
    <location>
        <begin position="446"/>
        <end position="455"/>
    </location>
</feature>
<feature type="compositionally biased region" description="Basic and acidic residues" evidence="1">
    <location>
        <begin position="399"/>
        <end position="411"/>
    </location>
</feature>
<dbReference type="PANTHER" id="PTHR22409">
    <property type="entry name" value="CHROMOSOME 19 OPEN READING FRAME 44"/>
    <property type="match status" value="1"/>
</dbReference>
<evidence type="ECO:0000256" key="1">
    <source>
        <dbReference type="SAM" id="MobiDB-lite"/>
    </source>
</evidence>
<feature type="compositionally biased region" description="Polar residues" evidence="1">
    <location>
        <begin position="193"/>
        <end position="213"/>
    </location>
</feature>
<evidence type="ECO:0000313" key="3">
    <source>
        <dbReference type="Ensembl" id="ENSPCEP00000016760.1"/>
    </source>
</evidence>
<dbReference type="AlphaFoldDB" id="A0A8C8VLN3"/>
<feature type="compositionally biased region" description="Basic and acidic residues" evidence="1">
    <location>
        <begin position="28"/>
        <end position="40"/>
    </location>
</feature>
<feature type="compositionally biased region" description="Polar residues" evidence="1">
    <location>
        <begin position="220"/>
        <end position="237"/>
    </location>
</feature>
<accession>A0A8C8VLN3</accession>
<feature type="region of interest" description="Disordered" evidence="1">
    <location>
        <begin position="380"/>
        <end position="461"/>
    </location>
</feature>